<protein>
    <recommendedName>
        <fullName evidence="2">DUF7755 domain-containing protein</fullName>
    </recommendedName>
</protein>
<dbReference type="Proteomes" id="UP001054252">
    <property type="component" value="Unassembled WGS sequence"/>
</dbReference>
<keyword evidence="4" id="KW-1185">Reference proteome</keyword>
<name>A0AAV5KZQ0_9ROSI</name>
<evidence type="ECO:0000313" key="3">
    <source>
        <dbReference type="EMBL" id="GKV30333.1"/>
    </source>
</evidence>
<dbReference type="AlphaFoldDB" id="A0AAV5KZQ0"/>
<feature type="domain" description="DUF7755" evidence="2">
    <location>
        <begin position="94"/>
        <end position="244"/>
    </location>
</feature>
<dbReference type="InterPro" id="IPR056657">
    <property type="entry name" value="DUF7755"/>
</dbReference>
<sequence length="419" mass="45931">MSNNSMAMEAASLRHAIFATNRRNPVGFKPSTHSRRKIRLQRSRFRSGTISSYKEDFQGYARPSSLLPATDVKVCTETLQEKIFSSISLDRPQSLYKVKLRTSNIYGSSLSDMNAGILLCLINEKGDSILQRIPACSMNSHSADLENLVQPEVLHFQKGSVDEFIFEGPELGKVEALWISLGSGQWRLEGVTLTIFCKCQPSLEENNGEDVKYVGFQYDFNIDNILLGDGGSMSMVELRPCLVTELSGVNPTNLLSTSFSQPNSLLEEGISKEESMKEYSDLKLSLLLYDAALIFVGTSLASFSSGERSASAFLIGGVLGFLYLLLVQRSVDELPAAEPISEINAEGNNNRMGGLKGPLLRFALIVGFSALAVKYSTADVSFVLTPKELLLGMMGFLSCKVAVILATFKPLPLSLKEKE</sequence>
<evidence type="ECO:0000313" key="4">
    <source>
        <dbReference type="Proteomes" id="UP001054252"/>
    </source>
</evidence>
<comment type="caution">
    <text evidence="3">The sequence shown here is derived from an EMBL/GenBank/DDBJ whole genome shotgun (WGS) entry which is preliminary data.</text>
</comment>
<evidence type="ECO:0000259" key="2">
    <source>
        <dbReference type="Pfam" id="PF24938"/>
    </source>
</evidence>
<dbReference type="Pfam" id="PF24938">
    <property type="entry name" value="DUF7755"/>
    <property type="match status" value="1"/>
</dbReference>
<dbReference type="Gene3D" id="2.60.60.20">
    <property type="entry name" value="PLAT/LH2 domain"/>
    <property type="match status" value="1"/>
</dbReference>
<dbReference type="SUPFAM" id="SSF49723">
    <property type="entry name" value="Lipase/lipooxygenase domain (PLAT/LH2 domain)"/>
    <property type="match status" value="1"/>
</dbReference>
<keyword evidence="1" id="KW-0812">Transmembrane</keyword>
<feature type="transmembrane region" description="Helical" evidence="1">
    <location>
        <begin position="310"/>
        <end position="327"/>
    </location>
</feature>
<feature type="transmembrane region" description="Helical" evidence="1">
    <location>
        <begin position="389"/>
        <end position="408"/>
    </location>
</feature>
<keyword evidence="1" id="KW-1133">Transmembrane helix</keyword>
<organism evidence="3 4">
    <name type="scientific">Rubroshorea leprosula</name>
    <dbReference type="NCBI Taxonomy" id="152421"/>
    <lineage>
        <taxon>Eukaryota</taxon>
        <taxon>Viridiplantae</taxon>
        <taxon>Streptophyta</taxon>
        <taxon>Embryophyta</taxon>
        <taxon>Tracheophyta</taxon>
        <taxon>Spermatophyta</taxon>
        <taxon>Magnoliopsida</taxon>
        <taxon>eudicotyledons</taxon>
        <taxon>Gunneridae</taxon>
        <taxon>Pentapetalae</taxon>
        <taxon>rosids</taxon>
        <taxon>malvids</taxon>
        <taxon>Malvales</taxon>
        <taxon>Dipterocarpaceae</taxon>
        <taxon>Rubroshorea</taxon>
    </lineage>
</organism>
<proteinExistence type="predicted"/>
<feature type="transmembrane region" description="Helical" evidence="1">
    <location>
        <begin position="286"/>
        <end position="304"/>
    </location>
</feature>
<gene>
    <name evidence="3" type="ORF">SLEP1_g39150</name>
</gene>
<dbReference type="InterPro" id="IPR036392">
    <property type="entry name" value="PLAT/LH2_dom_sf"/>
</dbReference>
<dbReference type="PANTHER" id="PTHR36330">
    <property type="entry name" value="LIPASE/LIPOOXYGENASE, PLAT/LH2 FAMILY PROTEIN"/>
    <property type="match status" value="1"/>
</dbReference>
<accession>A0AAV5KZQ0</accession>
<keyword evidence="1" id="KW-0472">Membrane</keyword>
<dbReference type="EMBL" id="BPVZ01000086">
    <property type="protein sequence ID" value="GKV30333.1"/>
    <property type="molecule type" value="Genomic_DNA"/>
</dbReference>
<feature type="transmembrane region" description="Helical" evidence="1">
    <location>
        <begin position="359"/>
        <end position="377"/>
    </location>
</feature>
<evidence type="ECO:0000256" key="1">
    <source>
        <dbReference type="SAM" id="Phobius"/>
    </source>
</evidence>
<reference evidence="3 4" key="1">
    <citation type="journal article" date="2021" name="Commun. Biol.">
        <title>The genome of Shorea leprosula (Dipterocarpaceae) highlights the ecological relevance of drought in aseasonal tropical rainforests.</title>
        <authorList>
            <person name="Ng K.K.S."/>
            <person name="Kobayashi M.J."/>
            <person name="Fawcett J.A."/>
            <person name="Hatakeyama M."/>
            <person name="Paape T."/>
            <person name="Ng C.H."/>
            <person name="Ang C.C."/>
            <person name="Tnah L.H."/>
            <person name="Lee C.T."/>
            <person name="Nishiyama T."/>
            <person name="Sese J."/>
            <person name="O'Brien M.J."/>
            <person name="Copetti D."/>
            <person name="Mohd Noor M.I."/>
            <person name="Ong R.C."/>
            <person name="Putra M."/>
            <person name="Sireger I.Z."/>
            <person name="Indrioko S."/>
            <person name="Kosugi Y."/>
            <person name="Izuno A."/>
            <person name="Isagi Y."/>
            <person name="Lee S.L."/>
            <person name="Shimizu K.K."/>
        </authorList>
    </citation>
    <scope>NUCLEOTIDE SEQUENCE [LARGE SCALE GENOMIC DNA]</scope>
    <source>
        <strain evidence="3">214</strain>
    </source>
</reference>
<dbReference type="PANTHER" id="PTHR36330:SF2">
    <property type="entry name" value="LIPASE_LIPOOXYGENASE, PLAT_LH2 FAMILY PROTEIN"/>
    <property type="match status" value="1"/>
</dbReference>